<evidence type="ECO:0000313" key="3">
    <source>
        <dbReference type="Proteomes" id="UP001175227"/>
    </source>
</evidence>
<dbReference type="AlphaFoldDB" id="A0AA39UEB7"/>
<reference evidence="2" key="1">
    <citation type="submission" date="2023-06" db="EMBL/GenBank/DDBJ databases">
        <authorList>
            <consortium name="Lawrence Berkeley National Laboratory"/>
            <person name="Ahrendt S."/>
            <person name="Sahu N."/>
            <person name="Indic B."/>
            <person name="Wong-Bajracharya J."/>
            <person name="Merenyi Z."/>
            <person name="Ke H.-M."/>
            <person name="Monk M."/>
            <person name="Kocsube S."/>
            <person name="Drula E."/>
            <person name="Lipzen A."/>
            <person name="Balint B."/>
            <person name="Henrissat B."/>
            <person name="Andreopoulos B."/>
            <person name="Martin F.M."/>
            <person name="Harder C.B."/>
            <person name="Rigling D."/>
            <person name="Ford K.L."/>
            <person name="Foster G.D."/>
            <person name="Pangilinan J."/>
            <person name="Papanicolaou A."/>
            <person name="Barry K."/>
            <person name="LaButti K."/>
            <person name="Viragh M."/>
            <person name="Koriabine M."/>
            <person name="Yan M."/>
            <person name="Riley R."/>
            <person name="Champramary S."/>
            <person name="Plett K.L."/>
            <person name="Tsai I.J."/>
            <person name="Slot J."/>
            <person name="Sipos G."/>
            <person name="Plett J."/>
            <person name="Nagy L.G."/>
            <person name="Grigoriev I.V."/>
        </authorList>
    </citation>
    <scope>NUCLEOTIDE SEQUENCE</scope>
    <source>
        <strain evidence="2">ICMP 16352</strain>
    </source>
</reference>
<proteinExistence type="predicted"/>
<dbReference type="Proteomes" id="UP001175227">
    <property type="component" value="Unassembled WGS sequence"/>
</dbReference>
<evidence type="ECO:0000256" key="1">
    <source>
        <dbReference type="SAM" id="Coils"/>
    </source>
</evidence>
<comment type="caution">
    <text evidence="2">The sequence shown here is derived from an EMBL/GenBank/DDBJ whole genome shotgun (WGS) entry which is preliminary data.</text>
</comment>
<gene>
    <name evidence="2" type="ORF">IW261DRAFT_163486</name>
</gene>
<protein>
    <recommendedName>
        <fullName evidence="4">Heterokaryon incompatibility domain-containing protein</fullName>
    </recommendedName>
</protein>
<dbReference type="EMBL" id="JAUEPR010000012">
    <property type="protein sequence ID" value="KAK0479114.1"/>
    <property type="molecule type" value="Genomic_DNA"/>
</dbReference>
<organism evidence="2 3">
    <name type="scientific">Armillaria novae-zelandiae</name>
    <dbReference type="NCBI Taxonomy" id="153914"/>
    <lineage>
        <taxon>Eukaryota</taxon>
        <taxon>Fungi</taxon>
        <taxon>Dikarya</taxon>
        <taxon>Basidiomycota</taxon>
        <taxon>Agaricomycotina</taxon>
        <taxon>Agaricomycetes</taxon>
        <taxon>Agaricomycetidae</taxon>
        <taxon>Agaricales</taxon>
        <taxon>Marasmiineae</taxon>
        <taxon>Physalacriaceae</taxon>
        <taxon>Armillaria</taxon>
    </lineage>
</organism>
<evidence type="ECO:0000313" key="2">
    <source>
        <dbReference type="EMBL" id="KAK0479114.1"/>
    </source>
</evidence>
<name>A0AA39UEB7_9AGAR</name>
<evidence type="ECO:0008006" key="4">
    <source>
        <dbReference type="Google" id="ProtNLM"/>
    </source>
</evidence>
<accession>A0AA39UEB7</accession>
<keyword evidence="3" id="KW-1185">Reference proteome</keyword>
<keyword evidence="1" id="KW-0175">Coiled coil</keyword>
<sequence length="637" mass="73063">MHQQCADGKFSSIIQVLICIVSLLPPGRYTVTQRKAVRSTTAYYRTMTMVDSESGTSGMASTSGFTGYWARFKARCESKKWIISNSWQNKKRCVSKWFAHSEVSLWYDKVRRRPPIYHEHPNLPKITLTALAETGRAELTTPVPKQRSYTELNAALGTSYSLGSKALPLSRKTTLRSILKPYVARNDDFGTVYSHLRRFWYSAEIEHTLHVAEEEDGERRKKVLVHGRITTRQVPPRRLWDLYANRVVPYWFAYRDPWGFAHWWGISHAWVDEQDRVNVRTPINGSEWPVPMPNDANLDLIRIEMLNLGAQYAWLDVLCLRQEGGKGEHLRLEEWKLDVPTIGGVYSRAANAVCYFNGLGRPLHLTPDYFESNRCWFRRAWTLQEITEDAVIGGETGVDIAAEEVQKAFDEQLARLRDLRNECSALELVSEMRNRVSSKPLDKVAGLAYLLYTYCIPIYDAEMSDVDAWEVLVDVMSSWSRAELFFLFPEPGNGRKYWRPSWPQIMTMKHGWTSSMWHVGSVEHEDTDQDSYEGYFIKSADVRGMDEALEEEMPRQGEMFFKPSAGVSCTFKILADHVFPIPDGSYTVICAVSLASCVVGWLREGGKFEKLSVFRFTTHESENFRNLGLAGEEIILS</sequence>
<feature type="coiled-coil region" evidence="1">
    <location>
        <begin position="402"/>
        <end position="429"/>
    </location>
</feature>